<dbReference type="GO" id="GO:0005886">
    <property type="term" value="C:plasma membrane"/>
    <property type="evidence" value="ECO:0007669"/>
    <property type="project" value="TreeGrafter"/>
</dbReference>
<dbReference type="Proteomes" id="UP000499080">
    <property type="component" value="Unassembled WGS sequence"/>
</dbReference>
<keyword evidence="6" id="KW-1133">Transmembrane helix</keyword>
<protein>
    <submittedName>
        <fullName evidence="13">Uncharacterized protein</fullName>
    </submittedName>
</protein>
<keyword evidence="10 12" id="KW-0739">Sodium transport</keyword>
<dbReference type="PRINTS" id="PR01078">
    <property type="entry name" value="AMINACHANNEL"/>
</dbReference>
<evidence type="ECO:0000256" key="1">
    <source>
        <dbReference type="ARBA" id="ARBA00004141"/>
    </source>
</evidence>
<dbReference type="EMBL" id="BGPR01011144">
    <property type="protein sequence ID" value="GBN49832.1"/>
    <property type="molecule type" value="Genomic_DNA"/>
</dbReference>
<dbReference type="GO" id="GO:0015280">
    <property type="term" value="F:ligand-gated sodium channel activity"/>
    <property type="evidence" value="ECO:0007669"/>
    <property type="project" value="TreeGrafter"/>
</dbReference>
<keyword evidence="5 12" id="KW-0812">Transmembrane</keyword>
<comment type="caution">
    <text evidence="13">The sequence shown here is derived from an EMBL/GenBank/DDBJ whole genome shotgun (WGS) entry which is preliminary data.</text>
</comment>
<evidence type="ECO:0000256" key="3">
    <source>
        <dbReference type="ARBA" id="ARBA00022448"/>
    </source>
</evidence>
<dbReference type="AlphaFoldDB" id="A0A4Y2PFE3"/>
<proteinExistence type="inferred from homology"/>
<keyword evidence="11 12" id="KW-0407">Ion channel</keyword>
<evidence type="ECO:0000313" key="14">
    <source>
        <dbReference type="Proteomes" id="UP000499080"/>
    </source>
</evidence>
<keyword evidence="3 12" id="KW-0813">Transport</keyword>
<comment type="similarity">
    <text evidence="2 12">Belongs to the amiloride-sensitive sodium channel (TC 1.A.6) family.</text>
</comment>
<dbReference type="PANTHER" id="PTHR11690:SF248">
    <property type="entry name" value="PICKPOCKET 17, ISOFORM A"/>
    <property type="match status" value="1"/>
</dbReference>
<keyword evidence="9" id="KW-0472">Membrane</keyword>
<evidence type="ECO:0000313" key="13">
    <source>
        <dbReference type="EMBL" id="GBN49832.1"/>
    </source>
</evidence>
<evidence type="ECO:0000256" key="11">
    <source>
        <dbReference type="ARBA" id="ARBA00023303"/>
    </source>
</evidence>
<keyword evidence="14" id="KW-1185">Reference proteome</keyword>
<comment type="subcellular location">
    <subcellularLocation>
        <location evidence="1">Membrane</location>
        <topology evidence="1">Multi-pass membrane protein</topology>
    </subcellularLocation>
</comment>
<evidence type="ECO:0000256" key="4">
    <source>
        <dbReference type="ARBA" id="ARBA00022461"/>
    </source>
</evidence>
<evidence type="ECO:0000256" key="8">
    <source>
        <dbReference type="ARBA" id="ARBA00023065"/>
    </source>
</evidence>
<dbReference type="PANTHER" id="PTHR11690">
    <property type="entry name" value="AMILORIDE-SENSITIVE SODIUM CHANNEL-RELATED"/>
    <property type="match status" value="1"/>
</dbReference>
<evidence type="ECO:0000256" key="12">
    <source>
        <dbReference type="RuleBase" id="RU000679"/>
    </source>
</evidence>
<evidence type="ECO:0000256" key="9">
    <source>
        <dbReference type="ARBA" id="ARBA00023136"/>
    </source>
</evidence>
<sequence length="157" mass="17987">MKDRSINEFKESTFIKECTFNGKICSKEYFSNFSNLRYGKCVTFNKKTDVLRSSETGIENGLILSLNLEGFAYMESTRTLGVSLTIHDPVAIPTPEEKGYIIPPGYETTISLKQTIFKRLPAPYKDQCADYKARSEEFTRSKGECIRNCVQMRTFDQ</sequence>
<keyword evidence="7" id="KW-0915">Sodium</keyword>
<organism evidence="13 14">
    <name type="scientific">Araneus ventricosus</name>
    <name type="common">Orbweaver spider</name>
    <name type="synonym">Epeira ventricosa</name>
    <dbReference type="NCBI Taxonomy" id="182803"/>
    <lineage>
        <taxon>Eukaryota</taxon>
        <taxon>Metazoa</taxon>
        <taxon>Ecdysozoa</taxon>
        <taxon>Arthropoda</taxon>
        <taxon>Chelicerata</taxon>
        <taxon>Arachnida</taxon>
        <taxon>Araneae</taxon>
        <taxon>Araneomorphae</taxon>
        <taxon>Entelegynae</taxon>
        <taxon>Araneoidea</taxon>
        <taxon>Araneidae</taxon>
        <taxon>Araneus</taxon>
    </lineage>
</organism>
<reference evidence="13 14" key="1">
    <citation type="journal article" date="2019" name="Sci. Rep.">
        <title>Orb-weaving spider Araneus ventricosus genome elucidates the spidroin gene catalogue.</title>
        <authorList>
            <person name="Kono N."/>
            <person name="Nakamura H."/>
            <person name="Ohtoshi R."/>
            <person name="Moran D.A.P."/>
            <person name="Shinohara A."/>
            <person name="Yoshida Y."/>
            <person name="Fujiwara M."/>
            <person name="Mori M."/>
            <person name="Tomita M."/>
            <person name="Arakawa K."/>
        </authorList>
    </citation>
    <scope>NUCLEOTIDE SEQUENCE [LARGE SCALE GENOMIC DNA]</scope>
</reference>
<evidence type="ECO:0000256" key="6">
    <source>
        <dbReference type="ARBA" id="ARBA00022989"/>
    </source>
</evidence>
<evidence type="ECO:0000256" key="7">
    <source>
        <dbReference type="ARBA" id="ARBA00023053"/>
    </source>
</evidence>
<dbReference type="OrthoDB" id="10051479at2759"/>
<keyword evidence="4 12" id="KW-0894">Sodium channel</keyword>
<evidence type="ECO:0000256" key="2">
    <source>
        <dbReference type="ARBA" id="ARBA00007193"/>
    </source>
</evidence>
<dbReference type="Gene3D" id="2.60.470.10">
    <property type="entry name" value="Acid-sensing ion channels like domains"/>
    <property type="match status" value="1"/>
</dbReference>
<keyword evidence="8 12" id="KW-0406">Ion transport</keyword>
<name>A0A4Y2PFE3_ARAVE</name>
<dbReference type="Pfam" id="PF00858">
    <property type="entry name" value="ASC"/>
    <property type="match status" value="1"/>
</dbReference>
<evidence type="ECO:0000256" key="5">
    <source>
        <dbReference type="ARBA" id="ARBA00022692"/>
    </source>
</evidence>
<accession>A0A4Y2PFE3</accession>
<dbReference type="InterPro" id="IPR001873">
    <property type="entry name" value="ENaC"/>
</dbReference>
<gene>
    <name evidence="13" type="ORF">AVEN_129510_1</name>
</gene>
<evidence type="ECO:0000256" key="10">
    <source>
        <dbReference type="ARBA" id="ARBA00023201"/>
    </source>
</evidence>